<gene>
    <name evidence="3" type="ORF">GCM10007935_21420</name>
</gene>
<protein>
    <submittedName>
        <fullName evidence="3">Uncharacterized protein</fullName>
    </submittedName>
</protein>
<keyword evidence="4" id="KW-1185">Reference proteome</keyword>
<evidence type="ECO:0000313" key="3">
    <source>
        <dbReference type="EMBL" id="GLS14710.1"/>
    </source>
</evidence>
<accession>A0ABQ6C7H0</accession>
<keyword evidence="2" id="KW-0472">Membrane</keyword>
<name>A0ABQ6C7H0_9BURK</name>
<feature type="compositionally biased region" description="Basic residues" evidence="1">
    <location>
        <begin position="11"/>
        <end position="25"/>
    </location>
</feature>
<dbReference type="EMBL" id="BSPB01000014">
    <property type="protein sequence ID" value="GLS14710.1"/>
    <property type="molecule type" value="Genomic_DNA"/>
</dbReference>
<evidence type="ECO:0000256" key="1">
    <source>
        <dbReference type="SAM" id="MobiDB-lite"/>
    </source>
</evidence>
<comment type="caution">
    <text evidence="3">The sequence shown here is derived from an EMBL/GenBank/DDBJ whole genome shotgun (WGS) entry which is preliminary data.</text>
</comment>
<keyword evidence="2" id="KW-1133">Transmembrane helix</keyword>
<feature type="transmembrane region" description="Helical" evidence="2">
    <location>
        <begin position="47"/>
        <end position="68"/>
    </location>
</feature>
<keyword evidence="2" id="KW-0812">Transmembrane</keyword>
<evidence type="ECO:0000313" key="4">
    <source>
        <dbReference type="Proteomes" id="UP001156903"/>
    </source>
</evidence>
<dbReference type="NCBIfam" id="NF038351">
    <property type="entry name" value="cyt_ox_assem_30"/>
    <property type="match status" value="1"/>
</dbReference>
<reference evidence="4" key="1">
    <citation type="journal article" date="2019" name="Int. J. Syst. Evol. Microbiol.">
        <title>The Global Catalogue of Microorganisms (GCM) 10K type strain sequencing project: providing services to taxonomists for standard genome sequencing and annotation.</title>
        <authorList>
            <consortium name="The Broad Institute Genomics Platform"/>
            <consortium name="The Broad Institute Genome Sequencing Center for Infectious Disease"/>
            <person name="Wu L."/>
            <person name="Ma J."/>
        </authorList>
    </citation>
    <scope>NUCLEOTIDE SEQUENCE [LARGE SCALE GENOMIC DNA]</scope>
    <source>
        <strain evidence="4">NBRC 109341</strain>
    </source>
</reference>
<organism evidence="3 4">
    <name type="scientific">Hydrogenophaga electricum</name>
    <dbReference type="NCBI Taxonomy" id="1230953"/>
    <lineage>
        <taxon>Bacteria</taxon>
        <taxon>Pseudomonadati</taxon>
        <taxon>Pseudomonadota</taxon>
        <taxon>Betaproteobacteria</taxon>
        <taxon>Burkholderiales</taxon>
        <taxon>Comamonadaceae</taxon>
        <taxon>Hydrogenophaga</taxon>
    </lineage>
</organism>
<proteinExistence type="predicted"/>
<dbReference type="InterPro" id="IPR047811">
    <property type="entry name" value="CytC_ox_assmbl_put"/>
</dbReference>
<sequence length="71" mass="7580">MGSAVTGASPHLRKPAQAGRHRHPRGGLTRIGHLVMDNDLRRKNVRLGLILASVALIFLLGFMGKMALLGG</sequence>
<feature type="region of interest" description="Disordered" evidence="1">
    <location>
        <begin position="1"/>
        <end position="28"/>
    </location>
</feature>
<evidence type="ECO:0000256" key="2">
    <source>
        <dbReference type="SAM" id="Phobius"/>
    </source>
</evidence>
<dbReference type="Proteomes" id="UP001156903">
    <property type="component" value="Unassembled WGS sequence"/>
</dbReference>